<dbReference type="RefSeq" id="WP_311579157.1">
    <property type="nucleotide sequence ID" value="NZ_JAVRIF010000003.1"/>
</dbReference>
<dbReference type="Pfam" id="PF20567">
    <property type="entry name" value="DUF6776"/>
    <property type="match status" value="1"/>
</dbReference>
<keyword evidence="2" id="KW-0812">Transmembrane</keyword>
<proteinExistence type="predicted"/>
<keyword evidence="2" id="KW-1133">Transmembrane helix</keyword>
<gene>
    <name evidence="3" type="ORF">RM573_06685</name>
</gene>
<dbReference type="Proteomes" id="UP001266357">
    <property type="component" value="Unassembled WGS sequence"/>
</dbReference>
<dbReference type="InterPro" id="IPR046703">
    <property type="entry name" value="DUF6776"/>
</dbReference>
<dbReference type="EMBL" id="JAVRIF010000003">
    <property type="protein sequence ID" value="MDT0603278.1"/>
    <property type="molecule type" value="Genomic_DNA"/>
</dbReference>
<accession>A0ABU2ZZC1</accession>
<evidence type="ECO:0000256" key="1">
    <source>
        <dbReference type="SAM" id="Coils"/>
    </source>
</evidence>
<evidence type="ECO:0000313" key="3">
    <source>
        <dbReference type="EMBL" id="MDT0603278.1"/>
    </source>
</evidence>
<keyword evidence="2" id="KW-0472">Membrane</keyword>
<feature type="coiled-coil region" evidence="1">
    <location>
        <begin position="44"/>
        <end position="113"/>
    </location>
</feature>
<keyword evidence="4" id="KW-1185">Reference proteome</keyword>
<comment type="caution">
    <text evidence="3">The sequence shown here is derived from an EMBL/GenBank/DDBJ whole genome shotgun (WGS) entry which is preliminary data.</text>
</comment>
<evidence type="ECO:0000313" key="4">
    <source>
        <dbReference type="Proteomes" id="UP001266357"/>
    </source>
</evidence>
<protein>
    <submittedName>
        <fullName evidence="3">Uncharacterized protein</fullName>
    </submittedName>
</protein>
<name>A0ABU2ZZC1_9GAMM</name>
<feature type="transmembrane region" description="Helical" evidence="2">
    <location>
        <begin position="12"/>
        <end position="37"/>
    </location>
</feature>
<sequence length="251" mass="29517">MSWLAKINLNTVVLRLGTFRSAILLLALITTCLFCGYRMGNFFHAYQEQTLEQQKQRLDNLYRKQSEQTRRINTLEVELEVERLANQKSQKLLKEMEAQHYQVKKELAFYEKVMAPEKQADGVVIDNIVISATASPHHYRFQVTLVQQKVKKRYAKGHVELNFVGSLDNKPYKINVNKMAELSKKQLSFNFQYFQMIQGEFTFPENFKPEKLTLSAIMPKSRWQSYQRVDESYPWQTVLENIPQTPLLILD</sequence>
<reference evidence="3 4" key="1">
    <citation type="submission" date="2023-09" db="EMBL/GenBank/DDBJ databases">
        <authorList>
            <person name="Rey-Velasco X."/>
        </authorList>
    </citation>
    <scope>NUCLEOTIDE SEQUENCE [LARGE SCALE GENOMIC DNA]</scope>
    <source>
        <strain evidence="3 4">W431</strain>
    </source>
</reference>
<keyword evidence="1" id="KW-0175">Coiled coil</keyword>
<evidence type="ECO:0000256" key="2">
    <source>
        <dbReference type="SAM" id="Phobius"/>
    </source>
</evidence>
<organism evidence="3 4">
    <name type="scientific">Thalassotalea castellviae</name>
    <dbReference type="NCBI Taxonomy" id="3075612"/>
    <lineage>
        <taxon>Bacteria</taxon>
        <taxon>Pseudomonadati</taxon>
        <taxon>Pseudomonadota</taxon>
        <taxon>Gammaproteobacteria</taxon>
        <taxon>Alteromonadales</taxon>
        <taxon>Colwelliaceae</taxon>
        <taxon>Thalassotalea</taxon>
    </lineage>
</organism>